<feature type="region of interest" description="Disordered" evidence="1">
    <location>
        <begin position="819"/>
        <end position="847"/>
    </location>
</feature>
<dbReference type="SUPFAM" id="SSF82171">
    <property type="entry name" value="DPP6 N-terminal domain-like"/>
    <property type="match status" value="1"/>
</dbReference>
<dbReference type="HOGENOM" id="CLU_013597_0_0_1"/>
<keyword evidence="3" id="KW-1185">Reference proteome</keyword>
<dbReference type="AlphaFoldDB" id="A0A0D2FJA7"/>
<protein>
    <submittedName>
        <fullName evidence="2">Uncharacterized protein</fullName>
    </submittedName>
</protein>
<evidence type="ECO:0000313" key="3">
    <source>
        <dbReference type="Proteomes" id="UP000054266"/>
    </source>
</evidence>
<accession>A0A0D2FJA7</accession>
<feature type="region of interest" description="Disordered" evidence="1">
    <location>
        <begin position="707"/>
        <end position="729"/>
    </location>
</feature>
<dbReference type="EMBL" id="KN846958">
    <property type="protein sequence ID" value="KIW68183.1"/>
    <property type="molecule type" value="Genomic_DNA"/>
</dbReference>
<name>A0A0D2FJA7_9EURO</name>
<organism evidence="2 3">
    <name type="scientific">Phialophora macrospora</name>
    <dbReference type="NCBI Taxonomy" id="1851006"/>
    <lineage>
        <taxon>Eukaryota</taxon>
        <taxon>Fungi</taxon>
        <taxon>Dikarya</taxon>
        <taxon>Ascomycota</taxon>
        <taxon>Pezizomycotina</taxon>
        <taxon>Eurotiomycetes</taxon>
        <taxon>Chaetothyriomycetidae</taxon>
        <taxon>Chaetothyriales</taxon>
        <taxon>Herpotrichiellaceae</taxon>
        <taxon>Phialophora</taxon>
    </lineage>
</organism>
<dbReference type="Proteomes" id="UP000054266">
    <property type="component" value="Unassembled WGS sequence"/>
</dbReference>
<feature type="compositionally biased region" description="Low complexity" evidence="1">
    <location>
        <begin position="258"/>
        <end position="271"/>
    </location>
</feature>
<feature type="region of interest" description="Disordered" evidence="1">
    <location>
        <begin position="492"/>
        <end position="547"/>
    </location>
</feature>
<sequence length="965" mass="107137">MPLIQEVARLWADLIDRKDHEFLVQEILGRLWPKSLQASQLVDEGFLKDIVLLKTIFDIQRTHIRYNPSDGCQPLDDSLISVDGLIDSLDCLSHIAPAIFRNPRISRNLRIIAVGVLQQSFVSGFRASTLAIERVSNLTQPDRRIPRLKACVDRWISNQIPVSGGDWSPSIFRNAIESLRGNEEPGSSCGEHVTLDRPDRPGFALNFNMARCVPQAINCITRRCGQAFKSALLLLDLRLMIMAECYKQMKPNTDQYGSNSSSGSTSRFSQSSASSDDIRLILDRWKELGTQLRDSRDTNAPDGSLPLSSFIDYVDDVEPGPPFFDGPDEQILAWTGQDLSVTMLAGILNIQYSLYSKICQELRLRNSLVFDAQGDLQGILNHLTAQVQSWVSQDRSEDILASAPQHAVYVLDCDELHAIDYYKFMEHINPQAEEALHCGQNIIDHNLNFQCPFHEFNAPIVRKARRVTPLSEISAALQRIVGSYAVVNPRPTSDEDVLVGLEPESSNRSTTSRGTSPNQYEDATSPTTSTSTPVLTPDVPLSIPPLTTSKATMKSKTRSLAKTLFGSTYRRSQSESALRQHMPELSHALSPDGSNVIVWSRQRIFRKNLTSDTWSQERFLDNIILAATGTTHFAAVSRGTGGYQLSLFDATGEPAGQSMMPFNKPKCPRSLCFSLDGSKLAVGTAFELRIISTGRANWAGHYRRYTLTPPSKGKEPDRGSTSQSLPESWNGQMLHSQALSFSPDRNQLSVATQYGHEEGTIHLWLFDLGVGGDRPTMIPFHVSHNLRNVSSDPGLTAVPCFHKSSQTTYIVGMASAHHKRPKVRRLMPPPEGGGSRPRESVEITGTERPLERIRSAVPIPGEGPRFLLVNEDNNVYLVQQSDTSRDWVSRRISIDLPTRPSPGEGEGWRVAVAPLSASNITVFYIDRGCGHLVRYDASRSPREQLETISLDAFKPQVVDVAQEAT</sequence>
<proteinExistence type="predicted"/>
<evidence type="ECO:0000313" key="2">
    <source>
        <dbReference type="EMBL" id="KIW68183.1"/>
    </source>
</evidence>
<gene>
    <name evidence="2" type="ORF">PV04_04144</name>
</gene>
<feature type="compositionally biased region" description="Low complexity" evidence="1">
    <location>
        <begin position="524"/>
        <end position="541"/>
    </location>
</feature>
<evidence type="ECO:0000256" key="1">
    <source>
        <dbReference type="SAM" id="MobiDB-lite"/>
    </source>
</evidence>
<feature type="compositionally biased region" description="Polar residues" evidence="1">
    <location>
        <begin position="719"/>
        <end position="729"/>
    </location>
</feature>
<reference evidence="2 3" key="1">
    <citation type="submission" date="2015-01" db="EMBL/GenBank/DDBJ databases">
        <title>The Genome Sequence of Capronia semiimmersa CBS27337.</title>
        <authorList>
            <consortium name="The Broad Institute Genomics Platform"/>
            <person name="Cuomo C."/>
            <person name="de Hoog S."/>
            <person name="Gorbushina A."/>
            <person name="Stielow B."/>
            <person name="Teixiera M."/>
            <person name="Abouelleil A."/>
            <person name="Chapman S.B."/>
            <person name="Priest M."/>
            <person name="Young S.K."/>
            <person name="Wortman J."/>
            <person name="Nusbaum C."/>
            <person name="Birren B."/>
        </authorList>
    </citation>
    <scope>NUCLEOTIDE SEQUENCE [LARGE SCALE GENOMIC DNA]</scope>
    <source>
        <strain evidence="2 3">CBS 27337</strain>
    </source>
</reference>
<feature type="region of interest" description="Disordered" evidence="1">
    <location>
        <begin position="252"/>
        <end position="271"/>
    </location>
</feature>
<feature type="compositionally biased region" description="Low complexity" evidence="1">
    <location>
        <begin position="506"/>
        <end position="516"/>
    </location>
</feature>